<keyword evidence="4" id="KW-0472">Membrane</keyword>
<evidence type="ECO:0000259" key="8">
    <source>
        <dbReference type="Pfam" id="PF14322"/>
    </source>
</evidence>
<dbReference type="InterPro" id="IPR033985">
    <property type="entry name" value="SusD-like_N"/>
</dbReference>
<organism evidence="9 10">
    <name type="scientific">Mangrovibacterium diazotrophicum</name>
    <dbReference type="NCBI Taxonomy" id="1261403"/>
    <lineage>
        <taxon>Bacteria</taxon>
        <taxon>Pseudomonadati</taxon>
        <taxon>Bacteroidota</taxon>
        <taxon>Bacteroidia</taxon>
        <taxon>Marinilabiliales</taxon>
        <taxon>Prolixibacteraceae</taxon>
        <taxon>Mangrovibacterium</taxon>
    </lineage>
</organism>
<proteinExistence type="inferred from homology"/>
<feature type="domain" description="RagB/SusD" evidence="7">
    <location>
        <begin position="265"/>
        <end position="510"/>
    </location>
</feature>
<gene>
    <name evidence="9" type="ORF">BC643_0644</name>
</gene>
<feature type="region of interest" description="Disordered" evidence="6">
    <location>
        <begin position="478"/>
        <end position="510"/>
    </location>
</feature>
<dbReference type="SUPFAM" id="SSF48452">
    <property type="entry name" value="TPR-like"/>
    <property type="match status" value="1"/>
</dbReference>
<dbReference type="Pfam" id="PF14322">
    <property type="entry name" value="SusD-like_3"/>
    <property type="match status" value="1"/>
</dbReference>
<evidence type="ECO:0000313" key="9">
    <source>
        <dbReference type="EMBL" id="RKD90307.1"/>
    </source>
</evidence>
<comment type="subcellular location">
    <subcellularLocation>
        <location evidence="1">Cell outer membrane</location>
    </subcellularLocation>
</comment>
<dbReference type="InterPro" id="IPR012944">
    <property type="entry name" value="SusD_RagB_dom"/>
</dbReference>
<comment type="similarity">
    <text evidence="2">Belongs to the SusD family.</text>
</comment>
<keyword evidence="10" id="KW-1185">Reference proteome</keyword>
<dbReference type="Pfam" id="PF07980">
    <property type="entry name" value="SusD_RagB"/>
    <property type="match status" value="1"/>
</dbReference>
<keyword evidence="5" id="KW-0998">Cell outer membrane</keyword>
<sequence>MKKLIILFTLFSMWSCTNLDEEVYDTIVSDDFYQTEKQVLAAAGPAYNELRGLVQVSGMWGINELSTDEAVLPTRGIHWDNGGIYRRLALHTWTSEEGYFNDAWKYVYNTISNCNRILYQFDLIEDKSDALISIMNELKAVRAFAYFSGMDAFGNIPIVEDFDVPDGYAPENNTRAEVFEFIRSELESSLDVLSKAKDMTTYGRMHYYAAQAILAKLYLNAEVYVGEEMWDECISACDDIITNGGYSLASDYYSNFAIENEGSSENIFVIPFDDTYTTTWGYMNQFQYWTLHFTANKTFNMEAGGWNGFCAMPSFYRSYDENDIRRNCWLVGPQLSSSGEQLYCNQELAGKPLSYSIDLTSLEGSYEDEGARLAKYDYTGAKNWTVSCDYAVIRYADVLLMKAEAVMRKNGGAATDVAVDLVNEVRTRAFEDPSGKLYTTSTLTMDAMLAERGWEFAGEGWRRNDQVRFSDFTQGRWTFKDSDSPETRSIYPIPQPQLNSNPNLDQNPGY</sequence>
<evidence type="ECO:0000256" key="1">
    <source>
        <dbReference type="ARBA" id="ARBA00004442"/>
    </source>
</evidence>
<evidence type="ECO:0000256" key="2">
    <source>
        <dbReference type="ARBA" id="ARBA00006275"/>
    </source>
</evidence>
<evidence type="ECO:0000313" key="10">
    <source>
        <dbReference type="Proteomes" id="UP000283387"/>
    </source>
</evidence>
<keyword evidence="3" id="KW-0732">Signal</keyword>
<comment type="caution">
    <text evidence="9">The sequence shown here is derived from an EMBL/GenBank/DDBJ whole genome shotgun (WGS) entry which is preliminary data.</text>
</comment>
<accession>A0A419W4D4</accession>
<evidence type="ECO:0000256" key="4">
    <source>
        <dbReference type="ARBA" id="ARBA00023136"/>
    </source>
</evidence>
<dbReference type="EMBL" id="RAPN01000001">
    <property type="protein sequence ID" value="RKD90307.1"/>
    <property type="molecule type" value="Genomic_DNA"/>
</dbReference>
<evidence type="ECO:0000256" key="6">
    <source>
        <dbReference type="SAM" id="MobiDB-lite"/>
    </source>
</evidence>
<name>A0A419W4D4_9BACT</name>
<dbReference type="InterPro" id="IPR011990">
    <property type="entry name" value="TPR-like_helical_dom_sf"/>
</dbReference>
<dbReference type="Gene3D" id="1.25.40.390">
    <property type="match status" value="1"/>
</dbReference>
<evidence type="ECO:0000256" key="5">
    <source>
        <dbReference type="ARBA" id="ARBA00023237"/>
    </source>
</evidence>
<dbReference type="GO" id="GO:0009279">
    <property type="term" value="C:cell outer membrane"/>
    <property type="evidence" value="ECO:0007669"/>
    <property type="project" value="UniProtKB-SubCell"/>
</dbReference>
<feature type="compositionally biased region" description="Polar residues" evidence="6">
    <location>
        <begin position="496"/>
        <end position="510"/>
    </location>
</feature>
<dbReference type="RefSeq" id="WP_120271725.1">
    <property type="nucleotide sequence ID" value="NZ_RAPN01000001.1"/>
</dbReference>
<dbReference type="OrthoDB" id="5694214at2"/>
<dbReference type="AlphaFoldDB" id="A0A419W4D4"/>
<dbReference type="Proteomes" id="UP000283387">
    <property type="component" value="Unassembled WGS sequence"/>
</dbReference>
<reference evidence="9 10" key="1">
    <citation type="submission" date="2018-09" db="EMBL/GenBank/DDBJ databases">
        <title>Genomic Encyclopedia of Archaeal and Bacterial Type Strains, Phase II (KMG-II): from individual species to whole genera.</title>
        <authorList>
            <person name="Goeker M."/>
        </authorList>
    </citation>
    <scope>NUCLEOTIDE SEQUENCE [LARGE SCALE GENOMIC DNA]</scope>
    <source>
        <strain evidence="9 10">DSM 27148</strain>
    </source>
</reference>
<evidence type="ECO:0000259" key="7">
    <source>
        <dbReference type="Pfam" id="PF07980"/>
    </source>
</evidence>
<feature type="domain" description="SusD-like N-terminal" evidence="8">
    <location>
        <begin position="89"/>
        <end position="219"/>
    </location>
</feature>
<protein>
    <submittedName>
        <fullName evidence="9">Putative outer membrane starch-binding protein</fullName>
    </submittedName>
</protein>
<dbReference type="CDD" id="cd08977">
    <property type="entry name" value="SusD"/>
    <property type="match status" value="1"/>
</dbReference>
<evidence type="ECO:0000256" key="3">
    <source>
        <dbReference type="ARBA" id="ARBA00022729"/>
    </source>
</evidence>